<protein>
    <submittedName>
        <fullName evidence="7">TlpA family protein disulfide reductase</fullName>
    </submittedName>
</protein>
<dbReference type="CDD" id="cd02966">
    <property type="entry name" value="TlpA_like_family"/>
    <property type="match status" value="1"/>
</dbReference>
<dbReference type="GO" id="GO:0016491">
    <property type="term" value="F:oxidoreductase activity"/>
    <property type="evidence" value="ECO:0007669"/>
    <property type="project" value="InterPro"/>
</dbReference>
<feature type="domain" description="Thioredoxin" evidence="6">
    <location>
        <begin position="132"/>
        <end position="273"/>
    </location>
</feature>
<feature type="transmembrane region" description="Helical" evidence="5">
    <location>
        <begin position="109"/>
        <end position="128"/>
    </location>
</feature>
<reference evidence="7 8" key="2">
    <citation type="submission" date="2019-09" db="EMBL/GenBank/DDBJ databases">
        <title>Complete Genome Sequence and Methylome Analysis of free living Spirochaetas.</title>
        <authorList>
            <person name="Leshcheva N."/>
            <person name="Mikheeva N."/>
        </authorList>
    </citation>
    <scope>NUCLEOTIDE SEQUENCE [LARGE SCALE GENOMIC DNA]</scope>
    <source>
        <strain evidence="7 8">P</strain>
    </source>
</reference>
<dbReference type="Proteomes" id="UP000323824">
    <property type="component" value="Chromosome"/>
</dbReference>
<dbReference type="PANTHER" id="PTHR42852">
    <property type="entry name" value="THIOL:DISULFIDE INTERCHANGE PROTEIN DSBE"/>
    <property type="match status" value="1"/>
</dbReference>
<accession>A0A5C1QDX5</accession>
<dbReference type="GO" id="GO:0030313">
    <property type="term" value="C:cell envelope"/>
    <property type="evidence" value="ECO:0007669"/>
    <property type="project" value="UniProtKB-SubCell"/>
</dbReference>
<dbReference type="SUPFAM" id="SSF52833">
    <property type="entry name" value="Thioredoxin-like"/>
    <property type="match status" value="1"/>
</dbReference>
<evidence type="ECO:0000256" key="2">
    <source>
        <dbReference type="ARBA" id="ARBA00022748"/>
    </source>
</evidence>
<dbReference type="PROSITE" id="PS51352">
    <property type="entry name" value="THIOREDOXIN_2"/>
    <property type="match status" value="1"/>
</dbReference>
<evidence type="ECO:0000256" key="3">
    <source>
        <dbReference type="ARBA" id="ARBA00023157"/>
    </source>
</evidence>
<comment type="subcellular location">
    <subcellularLocation>
        <location evidence="1">Cell envelope</location>
    </subcellularLocation>
</comment>
<feature type="transmembrane region" description="Helical" evidence="5">
    <location>
        <begin position="75"/>
        <end position="97"/>
    </location>
</feature>
<dbReference type="Gene3D" id="3.40.30.10">
    <property type="entry name" value="Glutaredoxin"/>
    <property type="match status" value="1"/>
</dbReference>
<dbReference type="PROSITE" id="PS00194">
    <property type="entry name" value="THIOREDOXIN_1"/>
    <property type="match status" value="1"/>
</dbReference>
<reference evidence="7 8" key="1">
    <citation type="submission" date="2019-02" db="EMBL/GenBank/DDBJ databases">
        <authorList>
            <person name="Fomenkov A."/>
            <person name="Dubinina G."/>
            <person name="Grabovich M."/>
            <person name="Vincze T."/>
            <person name="Roberts R.J."/>
        </authorList>
    </citation>
    <scope>NUCLEOTIDE SEQUENCE [LARGE SCALE GENOMIC DNA]</scope>
    <source>
        <strain evidence="7 8">P</strain>
    </source>
</reference>
<feature type="transmembrane region" description="Helical" evidence="5">
    <location>
        <begin position="12"/>
        <end position="32"/>
    </location>
</feature>
<evidence type="ECO:0000313" key="7">
    <source>
        <dbReference type="EMBL" id="QEN06275.1"/>
    </source>
</evidence>
<dbReference type="PANTHER" id="PTHR42852:SF6">
    <property type="entry name" value="THIOL:DISULFIDE INTERCHANGE PROTEIN DSBE"/>
    <property type="match status" value="1"/>
</dbReference>
<gene>
    <name evidence="7" type="ORF">EW093_16795</name>
</gene>
<dbReference type="InterPro" id="IPR050553">
    <property type="entry name" value="Thioredoxin_ResA/DsbE_sf"/>
</dbReference>
<keyword evidence="5" id="KW-1133">Transmembrane helix</keyword>
<proteinExistence type="predicted"/>
<sequence>MIINIFNLSIPLLLLIGLIYLVIFKLYIFFTISNKDIRKEIGTLLTNTLFLGFISWKLTPIFTNYKTVIQNPSSLLFLQGGVLGEKVAFIVIALYIVIQFIRNKLKYKYYVSLYILLCFLSLLIVNSVDVNKLSMDYIESFEKLTILDEDFEVTQINTTKSKTVILNFWATWCPPCKAEIPSLNKFYNEYKNKVDFYGINMLQTEKDDPSIFIEDYNITFPIYYDKGVLSDYFKIESIPTTIIIYTKNSKTYIYRHTGVISEDTLIKYALKTF</sequence>
<keyword evidence="2" id="KW-0201">Cytochrome c-type biogenesis</keyword>
<dbReference type="InterPro" id="IPR036249">
    <property type="entry name" value="Thioredoxin-like_sf"/>
</dbReference>
<dbReference type="AlphaFoldDB" id="A0A5C1QDX5"/>
<keyword evidence="5" id="KW-0472">Membrane</keyword>
<keyword evidence="3" id="KW-1015">Disulfide bond</keyword>
<dbReference type="OrthoDB" id="9809733at2"/>
<dbReference type="EMBL" id="CP035807">
    <property type="protein sequence ID" value="QEN06275.1"/>
    <property type="molecule type" value="Genomic_DNA"/>
</dbReference>
<name>A0A5C1QDX5_9SPIO</name>
<organism evidence="7 8">
    <name type="scientific">Thiospirochaeta perfilievii</name>
    <dbReference type="NCBI Taxonomy" id="252967"/>
    <lineage>
        <taxon>Bacteria</taxon>
        <taxon>Pseudomonadati</taxon>
        <taxon>Spirochaetota</taxon>
        <taxon>Spirochaetia</taxon>
        <taxon>Spirochaetales</taxon>
        <taxon>Spirochaetaceae</taxon>
        <taxon>Thiospirochaeta</taxon>
    </lineage>
</organism>
<evidence type="ECO:0000313" key="8">
    <source>
        <dbReference type="Proteomes" id="UP000323824"/>
    </source>
</evidence>
<evidence type="ECO:0000256" key="4">
    <source>
        <dbReference type="ARBA" id="ARBA00023284"/>
    </source>
</evidence>
<dbReference type="GO" id="GO:0016209">
    <property type="term" value="F:antioxidant activity"/>
    <property type="evidence" value="ECO:0007669"/>
    <property type="project" value="InterPro"/>
</dbReference>
<dbReference type="InterPro" id="IPR013766">
    <property type="entry name" value="Thioredoxin_domain"/>
</dbReference>
<keyword evidence="4" id="KW-0676">Redox-active center</keyword>
<evidence type="ECO:0000256" key="1">
    <source>
        <dbReference type="ARBA" id="ARBA00004196"/>
    </source>
</evidence>
<evidence type="ECO:0000259" key="6">
    <source>
        <dbReference type="PROSITE" id="PS51352"/>
    </source>
</evidence>
<dbReference type="RefSeq" id="WP_149569501.1">
    <property type="nucleotide sequence ID" value="NZ_CP035807.1"/>
</dbReference>
<dbReference type="KEGG" id="sper:EW093_16795"/>
<keyword evidence="5" id="KW-0812">Transmembrane</keyword>
<dbReference type="GO" id="GO:0017004">
    <property type="term" value="P:cytochrome complex assembly"/>
    <property type="evidence" value="ECO:0007669"/>
    <property type="project" value="UniProtKB-KW"/>
</dbReference>
<feature type="transmembrane region" description="Helical" evidence="5">
    <location>
        <begin position="44"/>
        <end position="63"/>
    </location>
</feature>
<keyword evidence="8" id="KW-1185">Reference proteome</keyword>
<dbReference type="InterPro" id="IPR000866">
    <property type="entry name" value="AhpC/TSA"/>
</dbReference>
<dbReference type="InterPro" id="IPR017937">
    <property type="entry name" value="Thioredoxin_CS"/>
</dbReference>
<evidence type="ECO:0000256" key="5">
    <source>
        <dbReference type="SAM" id="Phobius"/>
    </source>
</evidence>
<dbReference type="Pfam" id="PF00578">
    <property type="entry name" value="AhpC-TSA"/>
    <property type="match status" value="1"/>
</dbReference>